<organism evidence="2 3">
    <name type="scientific">Hoylesella buccalis ATCC 35310</name>
    <dbReference type="NCBI Taxonomy" id="679190"/>
    <lineage>
        <taxon>Bacteria</taxon>
        <taxon>Pseudomonadati</taxon>
        <taxon>Bacteroidota</taxon>
        <taxon>Bacteroidia</taxon>
        <taxon>Bacteroidales</taxon>
        <taxon>Prevotellaceae</taxon>
        <taxon>Hoylesella</taxon>
    </lineage>
</organism>
<dbReference type="AlphaFoldDB" id="D1W854"/>
<dbReference type="STRING" id="679190.HMPREF0650_1499"/>
<name>D1W854_9BACT</name>
<feature type="chain" id="PRO_5003026188" evidence="1">
    <location>
        <begin position="38"/>
        <end position="174"/>
    </location>
</feature>
<proteinExistence type="predicted"/>
<dbReference type="EMBL" id="ADEG01000092">
    <property type="protein sequence ID" value="EFA91256.1"/>
    <property type="molecule type" value="Genomic_DNA"/>
</dbReference>
<gene>
    <name evidence="2" type="ORF">HMPREF0650_1499</name>
</gene>
<keyword evidence="3" id="KW-1185">Reference proteome</keyword>
<protein>
    <submittedName>
        <fullName evidence="2">Uncharacterized protein</fullName>
    </submittedName>
</protein>
<evidence type="ECO:0000313" key="3">
    <source>
        <dbReference type="Proteomes" id="UP000005283"/>
    </source>
</evidence>
<feature type="signal peptide" evidence="1">
    <location>
        <begin position="1"/>
        <end position="37"/>
    </location>
</feature>
<reference evidence="2 3" key="1">
    <citation type="submission" date="2009-12" db="EMBL/GenBank/DDBJ databases">
        <title>Genome Sequence of Prevotella buccalis ATCC 35310.</title>
        <authorList>
            <person name="Durkin A.S."/>
            <person name="Madupu R."/>
            <person name="Torralba M."/>
            <person name="Methe B."/>
            <person name="Sutton G."/>
            <person name="Strausberg R.L."/>
            <person name="Nelson K.E."/>
        </authorList>
    </citation>
    <scope>NUCLEOTIDE SEQUENCE [LARGE SCALE GENOMIC DNA]</scope>
    <source>
        <strain evidence="2 3">ATCC 35310</strain>
    </source>
</reference>
<dbReference type="Proteomes" id="UP000005283">
    <property type="component" value="Unassembled WGS sequence"/>
</dbReference>
<evidence type="ECO:0000313" key="2">
    <source>
        <dbReference type="EMBL" id="EFA91256.1"/>
    </source>
</evidence>
<evidence type="ECO:0000256" key="1">
    <source>
        <dbReference type="SAM" id="SignalP"/>
    </source>
</evidence>
<keyword evidence="1" id="KW-0732">Signal</keyword>
<sequence length="174" mass="20378">MITTQLYQIKNKNKKDKRIMKKIIMLFAFTCTFAVNAMSQEIYKEVNRIMHQAEAIKNDTKRNLEERKIATFKADAIFYLISKAAQNDHFTELELGKQTNAMIDFVNSYVKRLARSSNKQDKEILMARFKNATVQNPLFNDPEKEITYAYVDNEKFITQFSIDTDWVKALNAVK</sequence>
<accession>D1W854</accession>
<comment type="caution">
    <text evidence="2">The sequence shown here is derived from an EMBL/GenBank/DDBJ whole genome shotgun (WGS) entry which is preliminary data.</text>
</comment>